<evidence type="ECO:0000256" key="2">
    <source>
        <dbReference type="SAM" id="Phobius"/>
    </source>
</evidence>
<dbReference type="OrthoDB" id="1876367at2759"/>
<protein>
    <submittedName>
        <fullName evidence="3">Uncharacterized protein</fullName>
    </submittedName>
</protein>
<name>A0A7J8VXK7_9ROSI</name>
<proteinExistence type="predicted"/>
<dbReference type="PANTHER" id="PTHR35497">
    <property type="entry name" value="ACYL-UDP-N-ACETYLGLUCOSAMINE O-ACYLTRANSFERASE"/>
    <property type="match status" value="1"/>
</dbReference>
<keyword evidence="2" id="KW-0812">Transmembrane</keyword>
<feature type="region of interest" description="Disordered" evidence="1">
    <location>
        <begin position="670"/>
        <end position="689"/>
    </location>
</feature>
<dbReference type="PANTHER" id="PTHR35497:SF1">
    <property type="entry name" value="ACYL-UDP-N-ACETYLGLUCOSAMINE O-ACYLTRANSFERASE"/>
    <property type="match status" value="1"/>
</dbReference>
<evidence type="ECO:0000313" key="4">
    <source>
        <dbReference type="Proteomes" id="UP000593573"/>
    </source>
</evidence>
<feature type="compositionally biased region" description="Basic and acidic residues" evidence="1">
    <location>
        <begin position="676"/>
        <end position="689"/>
    </location>
</feature>
<keyword evidence="2" id="KW-0472">Membrane</keyword>
<gene>
    <name evidence="3" type="ORF">Goklo_000613</name>
</gene>
<dbReference type="AlphaFoldDB" id="A0A7J8VXK7"/>
<reference evidence="3 4" key="1">
    <citation type="journal article" date="2019" name="Genome Biol. Evol.">
        <title>Insights into the evolution of the New World diploid cottons (Gossypium, subgenus Houzingenia) based on genome sequencing.</title>
        <authorList>
            <person name="Grover C.E."/>
            <person name="Arick M.A. 2nd"/>
            <person name="Thrash A."/>
            <person name="Conover J.L."/>
            <person name="Sanders W.S."/>
            <person name="Peterson D.G."/>
            <person name="Frelichowski J.E."/>
            <person name="Scheffler J.A."/>
            <person name="Scheffler B.E."/>
            <person name="Wendel J.F."/>
        </authorList>
    </citation>
    <scope>NUCLEOTIDE SEQUENCE [LARGE SCALE GENOMIC DNA]</scope>
    <source>
        <strain evidence="3">57</strain>
        <tissue evidence="3">Leaf</tissue>
    </source>
</reference>
<organism evidence="3 4">
    <name type="scientific">Gossypium klotzschianum</name>
    <dbReference type="NCBI Taxonomy" id="34286"/>
    <lineage>
        <taxon>Eukaryota</taxon>
        <taxon>Viridiplantae</taxon>
        <taxon>Streptophyta</taxon>
        <taxon>Embryophyta</taxon>
        <taxon>Tracheophyta</taxon>
        <taxon>Spermatophyta</taxon>
        <taxon>Magnoliopsida</taxon>
        <taxon>eudicotyledons</taxon>
        <taxon>Gunneridae</taxon>
        <taxon>Pentapetalae</taxon>
        <taxon>rosids</taxon>
        <taxon>malvids</taxon>
        <taxon>Malvales</taxon>
        <taxon>Malvaceae</taxon>
        <taxon>Malvoideae</taxon>
        <taxon>Gossypium</taxon>
    </lineage>
</organism>
<comment type="caution">
    <text evidence="3">The sequence shown here is derived from an EMBL/GenBank/DDBJ whole genome shotgun (WGS) entry which is preliminary data.</text>
</comment>
<sequence>MDMDMEDSRSSSSHSIHSVAFHVYFAAVRTRRFAKNLIPSSPRISLVGVLWNYPLLLLRFHVELLNALAFSSVEEVEEAYNFGGIVDLLWFEFYHIVIQMEERRELGFPRTIACSLKEQLARTTLNNVRSQGHTYIELREERKRFIFFCTLCLAPCYSDSMLLDNLKGNLHTKRLAAANPWPFNDGVLFFGKCNEKEKQLAVVKFNENRLLEFESNDNNLAIVKYVGSEVSSYEKNVNGSAEDSDLVIPGVLIKDEVSDLKVSLIGFGKIAARFCENGVSNRLSRIWCEWLGKEAPRNDDKVKVPKHEFAVVTFVYNCDLGRKSLLDDVKSLLTSGSPMELVNVVAAGRKRKKSFSDPEYISESLSNQYDSSGEDSSASNSASSRLALDRYDDQLLLTRFISSKAVRRELRRQQCIAAERMCDICQQKMLPEKDVTALLNLKTGKLVCSSRNVNGYIKLRLQNEQKSPAALASVAPAWLGLLLDCFWCYMLTKIQQRYRRKNGAKCNETRKDLETKPMGLLISSIRCPECQGTGIEVEDDKLEKHDISLSQMFRYKIKVSDGRRAWMKSPEMLESCSTGFHFPSQFGEMVQEKVLPLKLLHFYSADNCECGSSLYAILTVTSGRPTWKSAGSFIVDPTKDYPYRLCEIPKNEVSCRDDREEDQSKLWKTSAMASGGDRRNKELRKMRVT</sequence>
<keyword evidence="4" id="KW-1185">Reference proteome</keyword>
<dbReference type="Proteomes" id="UP000593573">
    <property type="component" value="Unassembled WGS sequence"/>
</dbReference>
<feature type="transmembrane region" description="Helical" evidence="2">
    <location>
        <begin position="469"/>
        <end position="491"/>
    </location>
</feature>
<evidence type="ECO:0000256" key="1">
    <source>
        <dbReference type="SAM" id="MobiDB-lite"/>
    </source>
</evidence>
<accession>A0A7J8VXK7</accession>
<evidence type="ECO:0000313" key="3">
    <source>
        <dbReference type="EMBL" id="MBA0667541.1"/>
    </source>
</evidence>
<dbReference type="EMBL" id="JABFAB010000013">
    <property type="protein sequence ID" value="MBA0667541.1"/>
    <property type="molecule type" value="Genomic_DNA"/>
</dbReference>
<keyword evidence="2" id="KW-1133">Transmembrane helix</keyword>